<keyword evidence="1" id="KW-0812">Transmembrane</keyword>
<dbReference type="AlphaFoldDB" id="A0A0G0Q6P2"/>
<dbReference type="EMBL" id="LBXO01000016">
    <property type="protein sequence ID" value="KKR33011.1"/>
    <property type="molecule type" value="Genomic_DNA"/>
</dbReference>
<evidence type="ECO:0000256" key="1">
    <source>
        <dbReference type="SAM" id="Phobius"/>
    </source>
</evidence>
<dbReference type="Pfam" id="PF09997">
    <property type="entry name" value="DUF2238"/>
    <property type="match status" value="1"/>
</dbReference>
<dbReference type="PIRSF" id="PIRSF020606">
    <property type="entry name" value="UCP020606"/>
    <property type="match status" value="1"/>
</dbReference>
<feature type="transmembrane region" description="Helical" evidence="1">
    <location>
        <begin position="177"/>
        <end position="194"/>
    </location>
</feature>
<gene>
    <name evidence="2" type="ORF">UT64_C0016G0008</name>
</gene>
<comment type="caution">
    <text evidence="2">The sequence shown here is derived from an EMBL/GenBank/DDBJ whole genome shotgun (WGS) entry which is preliminary data.</text>
</comment>
<dbReference type="PATRIC" id="fig|1618642.3.peg.397"/>
<keyword evidence="1" id="KW-1133">Transmembrane helix</keyword>
<protein>
    <submittedName>
        <fullName evidence="2">Inner membrane protein yjdF</fullName>
    </submittedName>
</protein>
<evidence type="ECO:0000313" key="3">
    <source>
        <dbReference type="Proteomes" id="UP000034137"/>
    </source>
</evidence>
<dbReference type="Proteomes" id="UP000034137">
    <property type="component" value="Unassembled WGS sequence"/>
</dbReference>
<keyword evidence="1" id="KW-0472">Membrane</keyword>
<name>A0A0G0Q6P2_9BACT</name>
<proteinExistence type="predicted"/>
<sequence length="202" mass="23732">MIVKNRIHFFLALVLFFVFVWSAIKPHSYSTWWLEVTPLFIGLLILAVIYRYFKFTTFVYSFIFLQAITVLIGGHYTYSEMPLFDWLGEVLDLNRNHYDRFSHFLQGFGAALIIRELLVKKISIQQKNWLNIVSVMLVLAVGAFYELIEWWVAVIFGKEAEDFLGTQGDAWDAQWDMQLSFLGAIFAVVLLSRIHDKYLKKR</sequence>
<feature type="transmembrane region" description="Helical" evidence="1">
    <location>
        <begin position="57"/>
        <end position="78"/>
    </location>
</feature>
<feature type="transmembrane region" description="Helical" evidence="1">
    <location>
        <begin position="32"/>
        <end position="50"/>
    </location>
</feature>
<reference evidence="2 3" key="1">
    <citation type="journal article" date="2015" name="Nature">
        <title>rRNA introns, odd ribosomes, and small enigmatic genomes across a large radiation of phyla.</title>
        <authorList>
            <person name="Brown C.T."/>
            <person name="Hug L.A."/>
            <person name="Thomas B.C."/>
            <person name="Sharon I."/>
            <person name="Castelle C.J."/>
            <person name="Singh A."/>
            <person name="Wilkins M.J."/>
            <person name="Williams K.H."/>
            <person name="Banfield J.F."/>
        </authorList>
    </citation>
    <scope>NUCLEOTIDE SEQUENCE [LARGE SCALE GENOMIC DNA]</scope>
</reference>
<feature type="transmembrane region" description="Helical" evidence="1">
    <location>
        <begin position="101"/>
        <end position="118"/>
    </location>
</feature>
<evidence type="ECO:0000313" key="2">
    <source>
        <dbReference type="EMBL" id="KKR33011.1"/>
    </source>
</evidence>
<feature type="transmembrane region" description="Helical" evidence="1">
    <location>
        <begin position="130"/>
        <end position="157"/>
    </location>
</feature>
<accession>A0A0G0Q6P2</accession>
<dbReference type="InterPro" id="IPR014509">
    <property type="entry name" value="YjdF-like"/>
</dbReference>
<organism evidence="2 3">
    <name type="scientific">Candidatus Falkowbacteria bacterium GW2011_GWF2_39_8</name>
    <dbReference type="NCBI Taxonomy" id="1618642"/>
    <lineage>
        <taxon>Bacteria</taxon>
        <taxon>Candidatus Falkowiibacteriota</taxon>
    </lineage>
</organism>
<dbReference type="InterPro" id="IPR058534">
    <property type="entry name" value="YjdF"/>
</dbReference>